<evidence type="ECO:0000256" key="1">
    <source>
        <dbReference type="SAM" id="MobiDB-lite"/>
    </source>
</evidence>
<dbReference type="AlphaFoldDB" id="A0A8H7E392"/>
<feature type="compositionally biased region" description="Polar residues" evidence="1">
    <location>
        <begin position="80"/>
        <end position="92"/>
    </location>
</feature>
<comment type="caution">
    <text evidence="2">The sequence shown here is derived from an EMBL/GenBank/DDBJ whole genome shotgun (WGS) entry which is preliminary data.</text>
</comment>
<name>A0A8H7E392_9EURO</name>
<feature type="region of interest" description="Disordered" evidence="1">
    <location>
        <begin position="1"/>
        <end position="36"/>
    </location>
</feature>
<keyword evidence="3" id="KW-1185">Reference proteome</keyword>
<dbReference type="Proteomes" id="UP000606974">
    <property type="component" value="Unassembled WGS sequence"/>
</dbReference>
<evidence type="ECO:0000313" key="3">
    <source>
        <dbReference type="Proteomes" id="UP000606974"/>
    </source>
</evidence>
<proteinExistence type="predicted"/>
<dbReference type="EMBL" id="JAACFV010000085">
    <property type="protein sequence ID" value="KAF7506518.1"/>
    <property type="molecule type" value="Genomic_DNA"/>
</dbReference>
<organism evidence="2 3">
    <name type="scientific">Endocarpon pusillum</name>
    <dbReference type="NCBI Taxonomy" id="364733"/>
    <lineage>
        <taxon>Eukaryota</taxon>
        <taxon>Fungi</taxon>
        <taxon>Dikarya</taxon>
        <taxon>Ascomycota</taxon>
        <taxon>Pezizomycotina</taxon>
        <taxon>Eurotiomycetes</taxon>
        <taxon>Chaetothyriomycetidae</taxon>
        <taxon>Verrucariales</taxon>
        <taxon>Verrucariaceae</taxon>
        <taxon>Endocarpon</taxon>
    </lineage>
</organism>
<accession>A0A8H7E392</accession>
<sequence length="118" mass="12470">MSSSSSARDSTQNSGSRSPVHASEHQAEQDTALLTEENLQILQGQIQPSGGVAGIGDVPYHQIETEKRIENWLEDIRPNMTGSNSSVASRPSTPSPCPSLVPDYGSSTVSTEASSLTN</sequence>
<reference evidence="2" key="1">
    <citation type="submission" date="2020-02" db="EMBL/GenBank/DDBJ databases">
        <authorList>
            <person name="Palmer J.M."/>
        </authorList>
    </citation>
    <scope>NUCLEOTIDE SEQUENCE</scope>
    <source>
        <strain evidence="2">EPUS1.4</strain>
        <tissue evidence="2">Thallus</tissue>
    </source>
</reference>
<feature type="region of interest" description="Disordered" evidence="1">
    <location>
        <begin position="77"/>
        <end position="118"/>
    </location>
</feature>
<feature type="compositionally biased region" description="Polar residues" evidence="1">
    <location>
        <begin position="105"/>
        <end position="118"/>
    </location>
</feature>
<evidence type="ECO:0000313" key="2">
    <source>
        <dbReference type="EMBL" id="KAF7506518.1"/>
    </source>
</evidence>
<protein>
    <submittedName>
        <fullName evidence="2">Uncharacterized protein</fullName>
    </submittedName>
</protein>
<feature type="compositionally biased region" description="Polar residues" evidence="1">
    <location>
        <begin position="1"/>
        <end position="17"/>
    </location>
</feature>
<gene>
    <name evidence="2" type="ORF">GJ744_011664</name>
</gene>